<organism evidence="3 4">
    <name type="scientific">Microbotryum silenes-dioicae</name>
    <dbReference type="NCBI Taxonomy" id="796604"/>
    <lineage>
        <taxon>Eukaryota</taxon>
        <taxon>Fungi</taxon>
        <taxon>Dikarya</taxon>
        <taxon>Basidiomycota</taxon>
        <taxon>Pucciniomycotina</taxon>
        <taxon>Microbotryomycetes</taxon>
        <taxon>Microbotryales</taxon>
        <taxon>Microbotryaceae</taxon>
        <taxon>Microbotryum</taxon>
    </lineage>
</organism>
<feature type="domain" description="Opioid growth factor receptor (OGFr) conserved" evidence="2">
    <location>
        <begin position="38"/>
        <end position="237"/>
    </location>
</feature>
<evidence type="ECO:0000313" key="3">
    <source>
        <dbReference type="EMBL" id="SGY13674.1"/>
    </source>
</evidence>
<dbReference type="PANTHER" id="PTHR14015:SF2">
    <property type="entry name" value="OPIOID GROWTH FACTOR RECEPTOR (OGFR) CONSERVED DOMAIN-CONTAINING PROTEIN"/>
    <property type="match status" value="1"/>
</dbReference>
<gene>
    <name evidence="3" type="primary">BQ5605_C010g05940</name>
    <name evidence="3" type="ORF">BQ5605_C010G05940</name>
</gene>
<dbReference type="Proteomes" id="UP000249464">
    <property type="component" value="Unassembled WGS sequence"/>
</dbReference>
<dbReference type="InterPro" id="IPR006757">
    <property type="entry name" value="OGF_rcpt"/>
</dbReference>
<dbReference type="Pfam" id="PF04664">
    <property type="entry name" value="OGFr_N"/>
    <property type="match status" value="1"/>
</dbReference>
<dbReference type="GO" id="GO:0140625">
    <property type="term" value="F:opioid growth factor receptor activity"/>
    <property type="evidence" value="ECO:0007669"/>
    <property type="project" value="InterPro"/>
</dbReference>
<accession>A0A2X0LQ30</accession>
<evidence type="ECO:0000256" key="1">
    <source>
        <dbReference type="ARBA" id="ARBA00010365"/>
    </source>
</evidence>
<dbReference type="InterPro" id="IPR039574">
    <property type="entry name" value="OGFr"/>
</dbReference>
<keyword evidence="4" id="KW-1185">Reference proteome</keyword>
<dbReference type="EMBL" id="FQNC01000012">
    <property type="protein sequence ID" value="SGY13674.1"/>
    <property type="molecule type" value="Genomic_DNA"/>
</dbReference>
<dbReference type="GO" id="GO:0016020">
    <property type="term" value="C:membrane"/>
    <property type="evidence" value="ECO:0007669"/>
    <property type="project" value="InterPro"/>
</dbReference>
<evidence type="ECO:0000313" key="4">
    <source>
        <dbReference type="Proteomes" id="UP000249464"/>
    </source>
</evidence>
<sequence>MSTFAHLPWDIQQFLAAPVPTAESESATSLTTVPSSRVLSFYQNHLPALPSRYHLDDHHTHLFHNYAQLESNHSFIQWWFPLRTPGVNAQAPLLTSNPRELIALRTDPGVQRRFRKSFEIMLDFYGFELDDFDAGTIKRTENYEARYRNLVKNSHNWLRVSRILKSCAEFGLEYLNAALLLFILVEQNPSSPNGLLNDRGLIRSMDQYWRYCIRNDEERDWVVRVIDEVRTGQREWTQTEYEEAIWRRKVTGSFREDVQAN</sequence>
<protein>
    <submittedName>
        <fullName evidence="3">BQ5605_C010g05940 protein</fullName>
    </submittedName>
</protein>
<comment type="similarity">
    <text evidence="1">Belongs to the opioid growth factor receptor family.</text>
</comment>
<proteinExistence type="inferred from homology"/>
<reference evidence="3 4" key="1">
    <citation type="submission" date="2016-11" db="EMBL/GenBank/DDBJ databases">
        <authorList>
            <person name="Jaros S."/>
            <person name="Januszkiewicz K."/>
            <person name="Wedrychowicz H."/>
        </authorList>
    </citation>
    <scope>NUCLEOTIDE SEQUENCE [LARGE SCALE GENOMIC DNA]</scope>
</reference>
<dbReference type="PANTHER" id="PTHR14015">
    <property type="entry name" value="OPIOID GROWTH FACTOR RECEPTOR OGFR ZETA-TYPE OPIOID RECEPTOR"/>
    <property type="match status" value="1"/>
</dbReference>
<evidence type="ECO:0000259" key="2">
    <source>
        <dbReference type="Pfam" id="PF04664"/>
    </source>
</evidence>
<dbReference type="AlphaFoldDB" id="A0A2X0LQ30"/>
<name>A0A2X0LQ30_9BASI</name>